<gene>
    <name evidence="6" type="ordered locus">Terro_0808</name>
</gene>
<evidence type="ECO:0000256" key="3">
    <source>
        <dbReference type="ARBA" id="ARBA00023163"/>
    </source>
</evidence>
<feature type="DNA-binding region" description="H-T-H motif" evidence="4">
    <location>
        <begin position="29"/>
        <end position="48"/>
    </location>
</feature>
<evidence type="ECO:0000313" key="7">
    <source>
        <dbReference type="Proteomes" id="UP000006056"/>
    </source>
</evidence>
<organism evidence="6 7">
    <name type="scientific">Terriglobus roseus (strain DSM 18391 / NRRL B-41598 / KBS 63)</name>
    <dbReference type="NCBI Taxonomy" id="926566"/>
    <lineage>
        <taxon>Bacteria</taxon>
        <taxon>Pseudomonadati</taxon>
        <taxon>Acidobacteriota</taxon>
        <taxon>Terriglobia</taxon>
        <taxon>Terriglobales</taxon>
        <taxon>Acidobacteriaceae</taxon>
        <taxon>Terriglobus</taxon>
    </lineage>
</organism>
<keyword evidence="2 4" id="KW-0238">DNA-binding</keyword>
<dbReference type="InterPro" id="IPR001647">
    <property type="entry name" value="HTH_TetR"/>
</dbReference>
<dbReference type="STRING" id="926566.Terro_0808"/>
<dbReference type="AlphaFoldDB" id="I3ZD22"/>
<protein>
    <submittedName>
        <fullName evidence="6">Transcriptional regulator</fullName>
    </submittedName>
</protein>
<evidence type="ECO:0000313" key="6">
    <source>
        <dbReference type="EMBL" id="AFL87140.1"/>
    </source>
</evidence>
<dbReference type="Pfam" id="PF13305">
    <property type="entry name" value="TetR_C_33"/>
    <property type="match status" value="1"/>
</dbReference>
<dbReference type="eggNOG" id="COG1309">
    <property type="taxonomic scope" value="Bacteria"/>
</dbReference>
<dbReference type="RefSeq" id="WP_014784709.1">
    <property type="nucleotide sequence ID" value="NC_018014.1"/>
</dbReference>
<dbReference type="SUPFAM" id="SSF46689">
    <property type="entry name" value="Homeodomain-like"/>
    <property type="match status" value="1"/>
</dbReference>
<dbReference type="Proteomes" id="UP000006056">
    <property type="component" value="Chromosome"/>
</dbReference>
<keyword evidence="7" id="KW-1185">Reference proteome</keyword>
<dbReference type="Gene3D" id="1.10.10.60">
    <property type="entry name" value="Homeodomain-like"/>
    <property type="match status" value="1"/>
</dbReference>
<dbReference type="PROSITE" id="PS50977">
    <property type="entry name" value="HTH_TETR_2"/>
    <property type="match status" value="1"/>
</dbReference>
<dbReference type="Gene3D" id="1.10.357.10">
    <property type="entry name" value="Tetracycline Repressor, domain 2"/>
    <property type="match status" value="1"/>
</dbReference>
<dbReference type="PANTHER" id="PTHR30055:SF239">
    <property type="entry name" value="TRANSCRIPTIONAL REGULATORY PROTEIN"/>
    <property type="match status" value="1"/>
</dbReference>
<evidence type="ECO:0000256" key="2">
    <source>
        <dbReference type="ARBA" id="ARBA00023125"/>
    </source>
</evidence>
<keyword evidence="1" id="KW-0805">Transcription regulation</keyword>
<dbReference type="HOGENOM" id="CLU_069356_40_3_0"/>
<name>I3ZD22_TERRK</name>
<dbReference type="InterPro" id="IPR009057">
    <property type="entry name" value="Homeodomain-like_sf"/>
</dbReference>
<reference evidence="6 7" key="1">
    <citation type="submission" date="2012-06" db="EMBL/GenBank/DDBJ databases">
        <title>Complete genome of Terriglobus roseus DSM 18391.</title>
        <authorList>
            <consortium name="US DOE Joint Genome Institute (JGI-PGF)"/>
            <person name="Lucas S."/>
            <person name="Copeland A."/>
            <person name="Lapidus A."/>
            <person name="Glavina del Rio T."/>
            <person name="Dalin E."/>
            <person name="Tice H."/>
            <person name="Bruce D."/>
            <person name="Goodwin L."/>
            <person name="Pitluck S."/>
            <person name="Peters L."/>
            <person name="Mikhailova N."/>
            <person name="Munk A.C.C."/>
            <person name="Kyrpides N."/>
            <person name="Mavromatis K."/>
            <person name="Ivanova N."/>
            <person name="Brettin T."/>
            <person name="Detter J.C."/>
            <person name="Han C."/>
            <person name="Larimer F."/>
            <person name="Land M."/>
            <person name="Hauser L."/>
            <person name="Markowitz V."/>
            <person name="Cheng J.-F."/>
            <person name="Hugenholtz P."/>
            <person name="Woyke T."/>
            <person name="Wu D."/>
            <person name="Brambilla E."/>
            <person name="Klenk H.-P."/>
            <person name="Eisen J.A."/>
        </authorList>
    </citation>
    <scope>NUCLEOTIDE SEQUENCE [LARGE SCALE GENOMIC DNA]</scope>
    <source>
        <strain evidence="7">DSM 18391 / NRRL B-41598 / KBS 63</strain>
    </source>
</reference>
<dbReference type="GO" id="GO:0000976">
    <property type="term" value="F:transcription cis-regulatory region binding"/>
    <property type="evidence" value="ECO:0007669"/>
    <property type="project" value="TreeGrafter"/>
</dbReference>
<dbReference type="OrthoDB" id="71867at2"/>
<dbReference type="KEGG" id="trs:Terro_0808"/>
<feature type="domain" description="HTH tetR-type" evidence="5">
    <location>
        <begin position="6"/>
        <end position="66"/>
    </location>
</feature>
<dbReference type="PANTHER" id="PTHR30055">
    <property type="entry name" value="HTH-TYPE TRANSCRIPTIONAL REGULATOR RUTR"/>
    <property type="match status" value="1"/>
</dbReference>
<dbReference type="Pfam" id="PF00440">
    <property type="entry name" value="TetR_N"/>
    <property type="match status" value="1"/>
</dbReference>
<evidence type="ECO:0000256" key="1">
    <source>
        <dbReference type="ARBA" id="ARBA00023015"/>
    </source>
</evidence>
<dbReference type="InterPro" id="IPR050109">
    <property type="entry name" value="HTH-type_TetR-like_transc_reg"/>
</dbReference>
<evidence type="ECO:0000256" key="4">
    <source>
        <dbReference type="PROSITE-ProRule" id="PRU00335"/>
    </source>
</evidence>
<evidence type="ECO:0000259" key="5">
    <source>
        <dbReference type="PROSITE" id="PS50977"/>
    </source>
</evidence>
<sequence length="189" mass="20399">MAFPSKTDRVTILAAAIEQVELHGLRGLSLRSLAASLELAPNALYRYFADRSVLESALASEATARLHVAMQRAVRKGTPEQAIRGIARAYLTFARKHPNLYELLLLPCDAASEEATARQALGLFVTEYVTALTGPGQADEAKVALWAFLHGMAQLEAANVFGDENPANSLDFGLNAWITAASAAHPRKR</sequence>
<dbReference type="EMBL" id="CP003379">
    <property type="protein sequence ID" value="AFL87140.1"/>
    <property type="molecule type" value="Genomic_DNA"/>
</dbReference>
<dbReference type="GO" id="GO:0003700">
    <property type="term" value="F:DNA-binding transcription factor activity"/>
    <property type="evidence" value="ECO:0007669"/>
    <property type="project" value="TreeGrafter"/>
</dbReference>
<keyword evidence="3" id="KW-0804">Transcription</keyword>
<dbReference type="InterPro" id="IPR025996">
    <property type="entry name" value="MT1864/Rv1816-like_C"/>
</dbReference>
<dbReference type="SUPFAM" id="SSF48498">
    <property type="entry name" value="Tetracyclin repressor-like, C-terminal domain"/>
    <property type="match status" value="1"/>
</dbReference>
<accession>I3ZD22</accession>
<dbReference type="InterPro" id="IPR036271">
    <property type="entry name" value="Tet_transcr_reg_TetR-rel_C_sf"/>
</dbReference>
<proteinExistence type="predicted"/>